<reference evidence="2 3" key="1">
    <citation type="submission" date="2023-02" db="EMBL/GenBank/DDBJ databases">
        <title>LHISI_Scaffold_Assembly.</title>
        <authorList>
            <person name="Stuart O.P."/>
            <person name="Cleave R."/>
            <person name="Magrath M.J.L."/>
            <person name="Mikheyev A.S."/>
        </authorList>
    </citation>
    <scope>NUCLEOTIDE SEQUENCE [LARGE SCALE GENOMIC DNA]</scope>
    <source>
        <strain evidence="2">Daus_M_001</strain>
        <tissue evidence="2">Leg muscle</tissue>
    </source>
</reference>
<evidence type="ECO:0000313" key="3">
    <source>
        <dbReference type="Proteomes" id="UP001159363"/>
    </source>
</evidence>
<feature type="compositionally biased region" description="Basic and acidic residues" evidence="1">
    <location>
        <begin position="190"/>
        <end position="204"/>
    </location>
</feature>
<proteinExistence type="predicted"/>
<dbReference type="EMBL" id="JARBHB010000015">
    <property type="protein sequence ID" value="KAJ8867291.1"/>
    <property type="molecule type" value="Genomic_DNA"/>
</dbReference>
<protein>
    <submittedName>
        <fullName evidence="2">Uncharacterized protein</fullName>
    </submittedName>
</protein>
<sequence>MKQRVGVECVAIVGVSLRRRRRRRKQVYFPGGGRGGIVVRLLASHQGGPGSIPGGAAAGPPHVGIVTDDASACRWAFSGFSCCIHSCIPAPLHTHLASPSSALKASVICVTTLAVCCVAGGTWRRPEVASVPAGNRASASAFCSGGCGLLQFDPSPPQPRGCIRPALYQTPRGQIQLTGSSRTAAWKPVHPPDRAYQKQSSDTHKTPYDRVLLCRERSELTAIIGAFPPTSPPPSWGDVEGGRQGAGSVDVCPETPRLPDVRDIPYIHCHDPPSDDPHFTRLLASKNAHFTVELLVQEPEGLFPASEAEKRGSYKGYTGTRYMCAIAPACRALPCVPFNDLSCNRAVHFSSQHIRRVPAIVTTVSGRLYGFPEFQK</sequence>
<keyword evidence="3" id="KW-1185">Reference proteome</keyword>
<feature type="region of interest" description="Disordered" evidence="1">
    <location>
        <begin position="226"/>
        <end position="254"/>
    </location>
</feature>
<accession>A0ABQ9G4A1</accession>
<dbReference type="Proteomes" id="UP001159363">
    <property type="component" value="Chromosome 14"/>
</dbReference>
<evidence type="ECO:0000256" key="1">
    <source>
        <dbReference type="SAM" id="MobiDB-lite"/>
    </source>
</evidence>
<organism evidence="2 3">
    <name type="scientific">Dryococelus australis</name>
    <dbReference type="NCBI Taxonomy" id="614101"/>
    <lineage>
        <taxon>Eukaryota</taxon>
        <taxon>Metazoa</taxon>
        <taxon>Ecdysozoa</taxon>
        <taxon>Arthropoda</taxon>
        <taxon>Hexapoda</taxon>
        <taxon>Insecta</taxon>
        <taxon>Pterygota</taxon>
        <taxon>Neoptera</taxon>
        <taxon>Polyneoptera</taxon>
        <taxon>Phasmatodea</taxon>
        <taxon>Verophasmatodea</taxon>
        <taxon>Anareolatae</taxon>
        <taxon>Phasmatidae</taxon>
        <taxon>Eurycanthinae</taxon>
        <taxon>Dryococelus</taxon>
    </lineage>
</organism>
<name>A0ABQ9G4A1_9NEOP</name>
<feature type="region of interest" description="Disordered" evidence="1">
    <location>
        <begin position="179"/>
        <end position="204"/>
    </location>
</feature>
<gene>
    <name evidence="2" type="ORF">PR048_031092</name>
</gene>
<comment type="caution">
    <text evidence="2">The sequence shown here is derived from an EMBL/GenBank/DDBJ whole genome shotgun (WGS) entry which is preliminary data.</text>
</comment>
<evidence type="ECO:0000313" key="2">
    <source>
        <dbReference type="EMBL" id="KAJ8867291.1"/>
    </source>
</evidence>